<dbReference type="Proteomes" id="UP000566440">
    <property type="component" value="Unassembled WGS sequence"/>
</dbReference>
<evidence type="ECO:0000313" key="3">
    <source>
        <dbReference type="Proteomes" id="UP000566440"/>
    </source>
</evidence>
<keyword evidence="3" id="KW-1185">Reference proteome</keyword>
<evidence type="ECO:0000256" key="1">
    <source>
        <dbReference type="SAM" id="MobiDB-lite"/>
    </source>
</evidence>
<accession>A0A7K9T8V9</accession>
<dbReference type="EMBL" id="VWZX01007811">
    <property type="protein sequence ID" value="NXI44121.1"/>
    <property type="molecule type" value="Genomic_DNA"/>
</dbReference>
<proteinExistence type="predicted"/>
<dbReference type="AlphaFoldDB" id="A0A7K9T8V9"/>
<protein>
    <submittedName>
        <fullName evidence="2">GP179 protein</fullName>
    </submittedName>
</protein>
<reference evidence="2 3" key="1">
    <citation type="submission" date="2019-09" db="EMBL/GenBank/DDBJ databases">
        <title>Bird 10,000 Genomes (B10K) Project - Family phase.</title>
        <authorList>
            <person name="Zhang G."/>
        </authorList>
    </citation>
    <scope>NUCLEOTIDE SEQUENCE [LARGE SCALE GENOMIC DNA]</scope>
    <source>
        <strain evidence="2">B10K-DU-001-62</strain>
        <tissue evidence="2">Muscle</tissue>
    </source>
</reference>
<feature type="region of interest" description="Disordered" evidence="1">
    <location>
        <begin position="1"/>
        <end position="36"/>
    </location>
</feature>
<feature type="non-terminal residue" evidence="2">
    <location>
        <position position="1"/>
    </location>
</feature>
<feature type="compositionally biased region" description="Acidic residues" evidence="1">
    <location>
        <begin position="1"/>
        <end position="10"/>
    </location>
</feature>
<organism evidence="2 3">
    <name type="scientific">Galbula dea</name>
    <dbReference type="NCBI Taxonomy" id="1109041"/>
    <lineage>
        <taxon>Eukaryota</taxon>
        <taxon>Metazoa</taxon>
        <taxon>Chordata</taxon>
        <taxon>Craniata</taxon>
        <taxon>Vertebrata</taxon>
        <taxon>Euteleostomi</taxon>
        <taxon>Archelosauria</taxon>
        <taxon>Archosauria</taxon>
        <taxon>Dinosauria</taxon>
        <taxon>Saurischia</taxon>
        <taxon>Theropoda</taxon>
        <taxon>Coelurosauria</taxon>
        <taxon>Aves</taxon>
        <taxon>Neognathae</taxon>
        <taxon>Neoaves</taxon>
        <taxon>Telluraves</taxon>
        <taxon>Coraciimorphae</taxon>
        <taxon>Piciformes</taxon>
        <taxon>Galbulidae</taxon>
        <taxon>Galbula</taxon>
    </lineage>
</organism>
<gene>
    <name evidence="2" type="primary">Gpr179_1</name>
    <name evidence="2" type="ORF">GALDEA_R15969</name>
</gene>
<name>A0A7K9T8V9_9PICI</name>
<feature type="non-terminal residue" evidence="2">
    <location>
        <position position="121"/>
    </location>
</feature>
<sequence>CPWESMDTEEPPEKFHTGSPTLPTSPPEKSQSEERLKVEICPWETPEVESTAKAEICPWEVAAALPEKGAAPGEVNLPPREAGASKALEKGSSELEAICPWESLGMEEPPPKTTTEKELSK</sequence>
<evidence type="ECO:0000313" key="2">
    <source>
        <dbReference type="EMBL" id="NXI44121.1"/>
    </source>
</evidence>
<feature type="region of interest" description="Disordered" evidence="1">
    <location>
        <begin position="69"/>
        <end position="121"/>
    </location>
</feature>
<comment type="caution">
    <text evidence="2">The sequence shown here is derived from an EMBL/GenBank/DDBJ whole genome shotgun (WGS) entry which is preliminary data.</text>
</comment>
<dbReference type="OrthoDB" id="5823771at2759"/>